<dbReference type="PANTHER" id="PTHR11255:SF54">
    <property type="entry name" value="DIACYLGLYCEROL KINASE THETA"/>
    <property type="match status" value="1"/>
</dbReference>
<dbReference type="EMBL" id="LGRX02016666">
    <property type="protein sequence ID" value="KAK3261784.1"/>
    <property type="molecule type" value="Genomic_DNA"/>
</dbReference>
<dbReference type="PROSITE" id="PS50146">
    <property type="entry name" value="DAGK"/>
    <property type="match status" value="1"/>
</dbReference>
<evidence type="ECO:0000256" key="5">
    <source>
        <dbReference type="ARBA" id="ARBA00022771"/>
    </source>
</evidence>
<dbReference type="GO" id="GO:0008270">
    <property type="term" value="F:zinc ion binding"/>
    <property type="evidence" value="ECO:0007669"/>
    <property type="project" value="UniProtKB-KW"/>
</dbReference>
<dbReference type="Pfam" id="PF00781">
    <property type="entry name" value="DAGK_cat"/>
    <property type="match status" value="1"/>
</dbReference>
<keyword evidence="3 9" id="KW-0808">Transferase</keyword>
<feature type="compositionally biased region" description="Basic residues" evidence="10">
    <location>
        <begin position="1"/>
        <end position="13"/>
    </location>
</feature>
<dbReference type="SUPFAM" id="SSF111331">
    <property type="entry name" value="NAD kinase/diacylglycerol kinase-like"/>
    <property type="match status" value="1"/>
</dbReference>
<dbReference type="InterPro" id="IPR016064">
    <property type="entry name" value="NAD/diacylglycerol_kinase_sf"/>
</dbReference>
<dbReference type="InterPro" id="IPR001206">
    <property type="entry name" value="Diacylglycerol_kinase_cat_dom"/>
</dbReference>
<protein>
    <recommendedName>
        <fullName evidence="9">Diacylglycerol kinase</fullName>
        <shortName evidence="9">DAG kinase</shortName>
        <ecNumber evidence="9">2.7.1.107</ecNumber>
    </recommendedName>
</protein>
<dbReference type="GO" id="GO:0005524">
    <property type="term" value="F:ATP binding"/>
    <property type="evidence" value="ECO:0007669"/>
    <property type="project" value="UniProtKB-KW"/>
</dbReference>
<feature type="domain" description="DAGKc" evidence="11">
    <location>
        <begin position="58"/>
        <end position="203"/>
    </location>
</feature>
<evidence type="ECO:0000256" key="1">
    <source>
        <dbReference type="ARBA" id="ARBA00004370"/>
    </source>
</evidence>
<dbReference type="SMART" id="SM00045">
    <property type="entry name" value="DAGKa"/>
    <property type="match status" value="1"/>
</dbReference>
<dbReference type="EC" id="2.7.1.107" evidence="9"/>
<dbReference type="InterPro" id="IPR037607">
    <property type="entry name" value="DGK"/>
</dbReference>
<keyword evidence="4 9" id="KW-0547">Nucleotide-binding</keyword>
<keyword evidence="6 9" id="KW-0418">Kinase</keyword>
<sequence>MHQLRKLTQRRRKSSDPNPPPVVKEAPVTPTGESADASETSQPAATDLARYQIQALSPAHRPLLVFVNGRSGGHQGAELCKRLRCMLNPLQVVELPLAQPQPALRLFLSVMRLRILVAGGDGTVAWVLSALDEVRQEMPNVPAPPVAVLPLGTGNDLARVLGWAAKAGWGLEPANVDLTRVMRDVERSTVALLDRWQVTFSPHDQQPNASGQRILNNYYGVGVDAKVAFMMHSLRETYPTAFKSQVGNKLWYTGMGASESLVHSCSSLFKHLQIECDGEVLELPEHVEGILVLNITSFMEWTAAALQVRKRAPFLIQRRVTAERITNEAARLKLRFDSAERPKVSSAA</sequence>
<evidence type="ECO:0000256" key="2">
    <source>
        <dbReference type="ARBA" id="ARBA00009280"/>
    </source>
</evidence>
<evidence type="ECO:0000256" key="4">
    <source>
        <dbReference type="ARBA" id="ARBA00022741"/>
    </source>
</evidence>
<name>A0AAE0KV93_9CHLO</name>
<evidence type="ECO:0000256" key="7">
    <source>
        <dbReference type="ARBA" id="ARBA00022840"/>
    </source>
</evidence>
<comment type="similarity">
    <text evidence="2 9">Belongs to the eukaryotic diacylglycerol kinase family.</text>
</comment>
<accession>A0AAE0KV93</accession>
<evidence type="ECO:0000256" key="3">
    <source>
        <dbReference type="ARBA" id="ARBA00022679"/>
    </source>
</evidence>
<evidence type="ECO:0000256" key="10">
    <source>
        <dbReference type="SAM" id="MobiDB-lite"/>
    </source>
</evidence>
<feature type="region of interest" description="Disordered" evidence="10">
    <location>
        <begin position="1"/>
        <end position="44"/>
    </location>
</feature>
<dbReference type="Gene3D" id="3.40.50.10330">
    <property type="entry name" value="Probable inorganic polyphosphate/atp-NAD kinase, domain 1"/>
    <property type="match status" value="1"/>
</dbReference>
<evidence type="ECO:0000256" key="6">
    <source>
        <dbReference type="ARBA" id="ARBA00022777"/>
    </source>
</evidence>
<evidence type="ECO:0000313" key="12">
    <source>
        <dbReference type="EMBL" id="KAK3261784.1"/>
    </source>
</evidence>
<gene>
    <name evidence="12" type="ORF">CYMTET_29325</name>
</gene>
<dbReference type="AlphaFoldDB" id="A0AAE0KV93"/>
<keyword evidence="7 9" id="KW-0067">ATP-binding</keyword>
<keyword evidence="5" id="KW-0479">Metal-binding</keyword>
<evidence type="ECO:0000256" key="8">
    <source>
        <dbReference type="ARBA" id="ARBA00023136"/>
    </source>
</evidence>
<evidence type="ECO:0000259" key="11">
    <source>
        <dbReference type="PROSITE" id="PS50146"/>
    </source>
</evidence>
<dbReference type="GO" id="GO:0004143">
    <property type="term" value="F:ATP-dependent diacylglycerol kinase activity"/>
    <property type="evidence" value="ECO:0007669"/>
    <property type="project" value="UniProtKB-EC"/>
</dbReference>
<dbReference type="InterPro" id="IPR000756">
    <property type="entry name" value="Diacylglycerol_kin_accessory"/>
</dbReference>
<organism evidence="12 13">
    <name type="scientific">Cymbomonas tetramitiformis</name>
    <dbReference type="NCBI Taxonomy" id="36881"/>
    <lineage>
        <taxon>Eukaryota</taxon>
        <taxon>Viridiplantae</taxon>
        <taxon>Chlorophyta</taxon>
        <taxon>Pyramimonadophyceae</taxon>
        <taxon>Pyramimonadales</taxon>
        <taxon>Pyramimonadaceae</taxon>
        <taxon>Cymbomonas</taxon>
    </lineage>
</organism>
<dbReference type="InterPro" id="IPR017438">
    <property type="entry name" value="ATP-NAD_kinase_N"/>
</dbReference>
<comment type="catalytic activity">
    <reaction evidence="9">
        <text>a 1,2-diacyl-sn-glycerol + ATP = a 1,2-diacyl-sn-glycero-3-phosphate + ADP + H(+)</text>
        <dbReference type="Rhea" id="RHEA:10272"/>
        <dbReference type="ChEBI" id="CHEBI:15378"/>
        <dbReference type="ChEBI" id="CHEBI:17815"/>
        <dbReference type="ChEBI" id="CHEBI:30616"/>
        <dbReference type="ChEBI" id="CHEBI:58608"/>
        <dbReference type="ChEBI" id="CHEBI:456216"/>
        <dbReference type="EC" id="2.7.1.107"/>
    </reaction>
</comment>
<keyword evidence="13" id="KW-1185">Reference proteome</keyword>
<proteinExistence type="inferred from homology"/>
<keyword evidence="5" id="KW-0863">Zinc-finger</keyword>
<keyword evidence="5" id="KW-0862">Zinc</keyword>
<dbReference type="Proteomes" id="UP001190700">
    <property type="component" value="Unassembled WGS sequence"/>
</dbReference>
<dbReference type="GO" id="GO:0016020">
    <property type="term" value="C:membrane"/>
    <property type="evidence" value="ECO:0007669"/>
    <property type="project" value="UniProtKB-SubCell"/>
</dbReference>
<comment type="caution">
    <text evidence="12">The sequence shown here is derived from an EMBL/GenBank/DDBJ whole genome shotgun (WGS) entry which is preliminary data.</text>
</comment>
<evidence type="ECO:0000256" key="9">
    <source>
        <dbReference type="RuleBase" id="RU361128"/>
    </source>
</evidence>
<evidence type="ECO:0000313" key="13">
    <source>
        <dbReference type="Proteomes" id="UP001190700"/>
    </source>
</evidence>
<keyword evidence="8" id="KW-0472">Membrane</keyword>
<dbReference type="Pfam" id="PF00609">
    <property type="entry name" value="DAGK_acc"/>
    <property type="match status" value="1"/>
</dbReference>
<dbReference type="GO" id="GO:0007200">
    <property type="term" value="P:phospholipase C-activating G protein-coupled receptor signaling pathway"/>
    <property type="evidence" value="ECO:0007669"/>
    <property type="project" value="InterPro"/>
</dbReference>
<comment type="subcellular location">
    <subcellularLocation>
        <location evidence="1">Membrane</location>
    </subcellularLocation>
</comment>
<dbReference type="SMART" id="SM00046">
    <property type="entry name" value="DAGKc"/>
    <property type="match status" value="1"/>
</dbReference>
<reference evidence="12 13" key="1">
    <citation type="journal article" date="2015" name="Genome Biol. Evol.">
        <title>Comparative Genomics of a Bacterivorous Green Alga Reveals Evolutionary Causalities and Consequences of Phago-Mixotrophic Mode of Nutrition.</title>
        <authorList>
            <person name="Burns J.A."/>
            <person name="Paasch A."/>
            <person name="Narechania A."/>
            <person name="Kim E."/>
        </authorList>
    </citation>
    <scope>NUCLEOTIDE SEQUENCE [LARGE SCALE GENOMIC DNA]</scope>
    <source>
        <strain evidence="12 13">PLY_AMNH</strain>
    </source>
</reference>
<dbReference type="PANTHER" id="PTHR11255">
    <property type="entry name" value="DIACYLGLYCEROL KINASE"/>
    <property type="match status" value="1"/>
</dbReference>